<protein>
    <submittedName>
        <fullName evidence="1">Protein of uncharacterized function (DUF2580)</fullName>
    </submittedName>
</protein>
<dbReference type="EMBL" id="LR134356">
    <property type="protein sequence ID" value="VEG52071.1"/>
    <property type="molecule type" value="Genomic_DNA"/>
</dbReference>
<dbReference type="KEGG" id="mauu:NCTC10437_01187"/>
<dbReference type="GO" id="GO:0009306">
    <property type="term" value="P:protein secretion"/>
    <property type="evidence" value="ECO:0007669"/>
    <property type="project" value="InterPro"/>
</dbReference>
<dbReference type="STRING" id="1791.GCA_001049355_00140"/>
<evidence type="ECO:0000313" key="1">
    <source>
        <dbReference type="EMBL" id="VEG52071.1"/>
    </source>
</evidence>
<dbReference type="Gene3D" id="1.10.287.1060">
    <property type="entry name" value="ESAT-6-like"/>
    <property type="match status" value="1"/>
</dbReference>
<accession>A0A448IHW7</accession>
<reference evidence="1 2" key="1">
    <citation type="submission" date="2018-12" db="EMBL/GenBank/DDBJ databases">
        <authorList>
            <consortium name="Pathogen Informatics"/>
        </authorList>
    </citation>
    <scope>NUCLEOTIDE SEQUENCE [LARGE SCALE GENOMIC DNA]</scope>
    <source>
        <strain evidence="1 2">NCTC10437</strain>
    </source>
</reference>
<dbReference type="Pfam" id="PF10824">
    <property type="entry name" value="T7SS_ESX_EspC"/>
    <property type="match status" value="1"/>
</dbReference>
<sequence length="101" mass="10282">MGTAQAARVDTAAVRAIAREYDTAAAILDSAAHTHLGGLDVGAATSGRAYVAYGDALRGALAELASSLRQWSRAATEIAAALRVSADQYQDADSYAAGRVG</sequence>
<dbReference type="Proteomes" id="UP000279306">
    <property type="component" value="Chromosome"/>
</dbReference>
<name>A0A448IHW7_MYCAU</name>
<dbReference type="InterPro" id="IPR022536">
    <property type="entry name" value="EspC"/>
</dbReference>
<organism evidence="1 2">
    <name type="scientific">Mycolicibacterium aurum</name>
    <name type="common">Mycobacterium aurum</name>
    <dbReference type="NCBI Taxonomy" id="1791"/>
    <lineage>
        <taxon>Bacteria</taxon>
        <taxon>Bacillati</taxon>
        <taxon>Actinomycetota</taxon>
        <taxon>Actinomycetes</taxon>
        <taxon>Mycobacteriales</taxon>
        <taxon>Mycobacteriaceae</taxon>
        <taxon>Mycolicibacterium</taxon>
    </lineage>
</organism>
<dbReference type="RefSeq" id="WP_048630118.1">
    <property type="nucleotide sequence ID" value="NZ_CVQQ01000001.1"/>
</dbReference>
<evidence type="ECO:0000313" key="2">
    <source>
        <dbReference type="Proteomes" id="UP000279306"/>
    </source>
</evidence>
<keyword evidence="2" id="KW-1185">Reference proteome</keyword>
<dbReference type="AlphaFoldDB" id="A0A448IHW7"/>
<proteinExistence type="predicted"/>
<dbReference type="OrthoDB" id="4763847at2"/>
<gene>
    <name evidence="1" type="ORF">NCTC10437_01187</name>
</gene>